<dbReference type="SUPFAM" id="SSF50494">
    <property type="entry name" value="Trypsin-like serine proteases"/>
    <property type="match status" value="1"/>
</dbReference>
<keyword evidence="3" id="KW-0812">Transmembrane</keyword>
<feature type="transmembrane region" description="Helical" evidence="3">
    <location>
        <begin position="12"/>
        <end position="32"/>
    </location>
</feature>
<keyword evidence="3" id="KW-0472">Membrane</keyword>
<dbReference type="PANTHER" id="PTHR43343">
    <property type="entry name" value="PEPTIDASE S12"/>
    <property type="match status" value="1"/>
</dbReference>
<dbReference type="InterPro" id="IPR001478">
    <property type="entry name" value="PDZ"/>
</dbReference>
<dbReference type="Gene3D" id="2.40.10.120">
    <property type="match status" value="1"/>
</dbReference>
<proteinExistence type="predicted"/>
<keyword evidence="2" id="KW-0378">Hydrolase</keyword>
<dbReference type="EMBL" id="FUYN01000006">
    <property type="protein sequence ID" value="SKB65131.1"/>
    <property type="molecule type" value="Genomic_DNA"/>
</dbReference>
<dbReference type="Pfam" id="PF13365">
    <property type="entry name" value="Trypsin_2"/>
    <property type="match status" value="1"/>
</dbReference>
<dbReference type="PRINTS" id="PR00834">
    <property type="entry name" value="PROTEASES2C"/>
</dbReference>
<name>A0A1T5D0M8_9FIRM</name>
<dbReference type="AlphaFoldDB" id="A0A1T5D0M8"/>
<accession>A0A1T5D0M8</accession>
<dbReference type="InterPro" id="IPR036034">
    <property type="entry name" value="PDZ_sf"/>
</dbReference>
<reference evidence="6" key="1">
    <citation type="submission" date="2017-02" db="EMBL/GenBank/DDBJ databases">
        <authorList>
            <person name="Varghese N."/>
            <person name="Submissions S."/>
        </authorList>
    </citation>
    <scope>NUCLEOTIDE SEQUENCE [LARGE SCALE GENOMIC DNA]</scope>
    <source>
        <strain evidence="6">ATCC 35199</strain>
    </source>
</reference>
<evidence type="ECO:0000313" key="6">
    <source>
        <dbReference type="Proteomes" id="UP000243406"/>
    </source>
</evidence>
<dbReference type="SMART" id="SM00228">
    <property type="entry name" value="PDZ"/>
    <property type="match status" value="1"/>
</dbReference>
<keyword evidence="6" id="KW-1185">Reference proteome</keyword>
<dbReference type="InterPro" id="IPR051201">
    <property type="entry name" value="Chloro_Bact_Ser_Proteases"/>
</dbReference>
<dbReference type="SUPFAM" id="SSF50156">
    <property type="entry name" value="PDZ domain-like"/>
    <property type="match status" value="1"/>
</dbReference>
<dbReference type="PANTHER" id="PTHR43343:SF3">
    <property type="entry name" value="PROTEASE DO-LIKE 8, CHLOROPLASTIC"/>
    <property type="match status" value="1"/>
</dbReference>
<organism evidence="5 6">
    <name type="scientific">Acetoanaerobium noterae</name>
    <dbReference type="NCBI Taxonomy" id="745369"/>
    <lineage>
        <taxon>Bacteria</taxon>
        <taxon>Bacillati</taxon>
        <taxon>Bacillota</taxon>
        <taxon>Clostridia</taxon>
        <taxon>Peptostreptococcales</taxon>
        <taxon>Filifactoraceae</taxon>
        <taxon>Acetoanaerobium</taxon>
    </lineage>
</organism>
<sequence length="365" mass="38813">MMSSKGSGFIQALVGAILGSVITMLVISQNILPFMQNINPNTQNNNPQTASINVEGDNPETIYKAVVQKAMPSVVGITTVSTQNDFFFGARQTSGVGTGVIVDERGYILTNSHVVDDGTATSVTVLFYDGSKQEAKVLWNEKALDLAVIKVEKTGLPVAELGDSDTVEVGDISVAIGNPLGLEFERSVTQGIISGLNRSIQISETESIDNLIQTDASINPGNSGGPLLNSKGQVIAINSAKISSAEGLGFAIPINIAKPIVDQFIEKGEFQRVYLGIRGVDVDYYKQATGANLNIETGIYIASVEPGSAAEKAGLKEGDVLVKFDGKDMDQMSKLVRELYSKRPGDSASVEVFRDGKTINVDITF</sequence>
<evidence type="ECO:0000259" key="4">
    <source>
        <dbReference type="PROSITE" id="PS50106"/>
    </source>
</evidence>
<evidence type="ECO:0000256" key="3">
    <source>
        <dbReference type="SAM" id="Phobius"/>
    </source>
</evidence>
<evidence type="ECO:0000313" key="5">
    <source>
        <dbReference type="EMBL" id="SKB65131.1"/>
    </source>
</evidence>
<dbReference type="InterPro" id="IPR009003">
    <property type="entry name" value="Peptidase_S1_PA"/>
</dbReference>
<evidence type="ECO:0000256" key="1">
    <source>
        <dbReference type="ARBA" id="ARBA00022670"/>
    </source>
</evidence>
<dbReference type="Gene3D" id="2.30.42.10">
    <property type="match status" value="1"/>
</dbReference>
<feature type="domain" description="PDZ" evidence="4">
    <location>
        <begin position="281"/>
        <end position="356"/>
    </location>
</feature>
<evidence type="ECO:0000256" key="2">
    <source>
        <dbReference type="ARBA" id="ARBA00022801"/>
    </source>
</evidence>
<dbReference type="InterPro" id="IPR001940">
    <property type="entry name" value="Peptidase_S1C"/>
</dbReference>
<gene>
    <name evidence="5" type="ORF">SAMN02745120_2517</name>
</gene>
<protein>
    <submittedName>
        <fullName evidence="5">Serine protease, S1-C subfamily, contains C-terminal PDZ domain</fullName>
    </submittedName>
</protein>
<keyword evidence="3" id="KW-1133">Transmembrane helix</keyword>
<dbReference type="Pfam" id="PF13180">
    <property type="entry name" value="PDZ_2"/>
    <property type="match status" value="1"/>
</dbReference>
<dbReference type="GO" id="GO:0004252">
    <property type="term" value="F:serine-type endopeptidase activity"/>
    <property type="evidence" value="ECO:0007669"/>
    <property type="project" value="InterPro"/>
</dbReference>
<keyword evidence="1 5" id="KW-0645">Protease</keyword>
<dbReference type="Proteomes" id="UP000243406">
    <property type="component" value="Unassembled WGS sequence"/>
</dbReference>
<dbReference type="GO" id="GO:0006508">
    <property type="term" value="P:proteolysis"/>
    <property type="evidence" value="ECO:0007669"/>
    <property type="project" value="UniProtKB-KW"/>
</dbReference>
<dbReference type="PROSITE" id="PS50106">
    <property type="entry name" value="PDZ"/>
    <property type="match status" value="1"/>
</dbReference>